<proteinExistence type="predicted"/>
<evidence type="ECO:0000313" key="1">
    <source>
        <dbReference type="EMBL" id="OWK41902.1"/>
    </source>
</evidence>
<dbReference type="AlphaFoldDB" id="A0A225DKH9"/>
<evidence type="ECO:0000313" key="2">
    <source>
        <dbReference type="Proteomes" id="UP000214646"/>
    </source>
</evidence>
<protein>
    <submittedName>
        <fullName evidence="1">Uncharacterized protein</fullName>
    </submittedName>
</protein>
<name>A0A225DKH9_9BACT</name>
<accession>A0A225DKH9</accession>
<dbReference type="Proteomes" id="UP000214646">
    <property type="component" value="Unassembled WGS sequence"/>
</dbReference>
<sequence length="41" mass="4676">MRCQRGPFVSHRVFILVIKRLQKKLSEIGSFVSGQTRGSDL</sequence>
<gene>
    <name evidence="1" type="ORF">FRUB_03980</name>
</gene>
<organism evidence="1 2">
    <name type="scientific">Fimbriiglobus ruber</name>
    <dbReference type="NCBI Taxonomy" id="1908690"/>
    <lineage>
        <taxon>Bacteria</taxon>
        <taxon>Pseudomonadati</taxon>
        <taxon>Planctomycetota</taxon>
        <taxon>Planctomycetia</taxon>
        <taxon>Gemmatales</taxon>
        <taxon>Gemmataceae</taxon>
        <taxon>Fimbriiglobus</taxon>
    </lineage>
</organism>
<dbReference type="EMBL" id="NIDE01000005">
    <property type="protein sequence ID" value="OWK41902.1"/>
    <property type="molecule type" value="Genomic_DNA"/>
</dbReference>
<keyword evidence="2" id="KW-1185">Reference proteome</keyword>
<comment type="caution">
    <text evidence="1">The sequence shown here is derived from an EMBL/GenBank/DDBJ whole genome shotgun (WGS) entry which is preliminary data.</text>
</comment>
<reference evidence="2" key="1">
    <citation type="submission" date="2017-06" db="EMBL/GenBank/DDBJ databases">
        <title>Genome analysis of Fimbriiglobus ruber SP5, the first member of the order Planctomycetales with confirmed chitinolytic capability.</title>
        <authorList>
            <person name="Ravin N.V."/>
            <person name="Rakitin A.L."/>
            <person name="Ivanova A.A."/>
            <person name="Beletsky A.V."/>
            <person name="Kulichevskaya I.S."/>
            <person name="Mardanov A.V."/>
            <person name="Dedysh S.N."/>
        </authorList>
    </citation>
    <scope>NUCLEOTIDE SEQUENCE [LARGE SCALE GENOMIC DNA]</scope>
    <source>
        <strain evidence="2">SP5</strain>
    </source>
</reference>